<dbReference type="Gene3D" id="3.40.50.1820">
    <property type="entry name" value="alpha/beta hydrolase"/>
    <property type="match status" value="1"/>
</dbReference>
<reference evidence="5 6" key="1">
    <citation type="submission" date="2025-05" db="UniProtKB">
        <authorList>
            <consortium name="RefSeq"/>
        </authorList>
    </citation>
    <scope>NUCLEOTIDE SEQUENCE [LARGE SCALE GENOMIC DNA]</scope>
</reference>
<evidence type="ECO:0000256" key="3">
    <source>
        <dbReference type="SAM" id="Phobius"/>
    </source>
</evidence>
<dbReference type="InterPro" id="IPR000639">
    <property type="entry name" value="Epox_hydrolase-like"/>
</dbReference>
<dbReference type="InterPro" id="IPR029058">
    <property type="entry name" value="AB_hydrolase_fold"/>
</dbReference>
<keyword evidence="5" id="KW-1185">Reference proteome</keyword>
<accession>A0A6J0TUG5</accession>
<evidence type="ECO:0000313" key="9">
    <source>
        <dbReference type="RefSeq" id="XP_072846474.1"/>
    </source>
</evidence>
<dbReference type="SUPFAM" id="SSF53474">
    <property type="entry name" value="alpha/beta-Hydrolases"/>
    <property type="match status" value="1"/>
</dbReference>
<evidence type="ECO:0000259" key="4">
    <source>
        <dbReference type="Pfam" id="PF00561"/>
    </source>
</evidence>
<sequence length="374" mass="42729">MLSLYRSLLIPTRLMLKLSNVAAWLAVYGGACLAAAYNLSWALWLVLTRGPRHVFHKKKRDTPPSCLTDSSYGQHHYLTLKDSGLRLHYVMAGQEGAQLMLLLHGFPQNWFTWRHQLHEFKQAFKVVALDLKGYGSSDVPAGREHYHRDSVLEDVRGVVEALASSEKNATPKCILVGHDWGGCIAVEFAATYPNMVEKLVIMNGCQSQVFPEYILQHPSQLLKSEYMFLFQLPKLPEFLLSLDDFCYIKQLFTSKKAGIQNPARRLTEEELEAYIYGLAQPGHLTPPLNYYRNMFTWGPAKCKDILMPTLLIWGEKDAFLEPGVAQLMKHNVRKSVQVKLIPEASHWTHEDQPEEINRLLWSFLLERGCEGETQ</sequence>
<evidence type="ECO:0000313" key="6">
    <source>
        <dbReference type="RefSeq" id="XP_020651992.2"/>
    </source>
</evidence>
<dbReference type="InterPro" id="IPR000073">
    <property type="entry name" value="AB_hydrolase_1"/>
</dbReference>
<feature type="transmembrane region" description="Helical" evidence="3">
    <location>
        <begin position="21"/>
        <end position="47"/>
    </location>
</feature>
<keyword evidence="3" id="KW-0812">Transmembrane</keyword>
<dbReference type="RefSeq" id="XP_072846474.1">
    <property type="nucleotide sequence ID" value="XM_072990373.1"/>
</dbReference>
<organism evidence="5 6">
    <name type="scientific">Pogona vitticeps</name>
    <name type="common">central bearded dragon</name>
    <dbReference type="NCBI Taxonomy" id="103695"/>
    <lineage>
        <taxon>Eukaryota</taxon>
        <taxon>Metazoa</taxon>
        <taxon>Chordata</taxon>
        <taxon>Craniata</taxon>
        <taxon>Vertebrata</taxon>
        <taxon>Euteleostomi</taxon>
        <taxon>Lepidosauria</taxon>
        <taxon>Squamata</taxon>
        <taxon>Bifurcata</taxon>
        <taxon>Unidentata</taxon>
        <taxon>Episquamata</taxon>
        <taxon>Toxicofera</taxon>
        <taxon>Iguania</taxon>
        <taxon>Acrodonta</taxon>
        <taxon>Agamidae</taxon>
        <taxon>Amphibolurinae</taxon>
        <taxon>Pogona</taxon>
    </lineage>
</organism>
<dbReference type="RefSeq" id="XP_020651992.2">
    <property type="nucleotide sequence ID" value="XM_020796333.2"/>
</dbReference>
<protein>
    <submittedName>
        <fullName evidence="6 7">Epoxide hydrolase 3</fullName>
    </submittedName>
</protein>
<evidence type="ECO:0000313" key="8">
    <source>
        <dbReference type="RefSeq" id="XP_072846473.1"/>
    </source>
</evidence>
<dbReference type="Pfam" id="PF00561">
    <property type="entry name" value="Abhydrolase_1"/>
    <property type="match status" value="1"/>
</dbReference>
<proteinExistence type="inferred from homology"/>
<dbReference type="GeneID" id="110080425"/>
<keyword evidence="3" id="KW-0472">Membrane</keyword>
<dbReference type="Proteomes" id="UP001652642">
    <property type="component" value="Chromosome 2"/>
</dbReference>
<dbReference type="RefSeq" id="XP_020651994.2">
    <property type="nucleotide sequence ID" value="XM_020796335.2"/>
</dbReference>
<evidence type="ECO:0000256" key="1">
    <source>
        <dbReference type="ARBA" id="ARBA00022801"/>
    </source>
</evidence>
<keyword evidence="1 6" id="KW-0378">Hydrolase</keyword>
<dbReference type="GO" id="GO:0004301">
    <property type="term" value="F:epoxide hydrolase activity"/>
    <property type="evidence" value="ECO:0007669"/>
    <property type="project" value="UniProtKB-ARBA"/>
</dbReference>
<name>A0A6J0TUG5_9SAUR</name>
<dbReference type="PANTHER" id="PTHR43329">
    <property type="entry name" value="EPOXIDE HYDROLASE"/>
    <property type="match status" value="1"/>
</dbReference>
<dbReference type="PRINTS" id="PR00111">
    <property type="entry name" value="ABHYDROLASE"/>
</dbReference>
<feature type="domain" description="AB hydrolase-1" evidence="4">
    <location>
        <begin position="99"/>
        <end position="352"/>
    </location>
</feature>
<keyword evidence="3" id="KW-1133">Transmembrane helix</keyword>
<dbReference type="KEGG" id="pvt:110080425"/>
<dbReference type="OrthoDB" id="408373at2759"/>
<evidence type="ECO:0000256" key="2">
    <source>
        <dbReference type="ARBA" id="ARBA00038334"/>
    </source>
</evidence>
<dbReference type="RefSeq" id="XP_072846473.1">
    <property type="nucleotide sequence ID" value="XM_072990372.1"/>
</dbReference>
<dbReference type="AlphaFoldDB" id="A0A6J0TUG5"/>
<dbReference type="PRINTS" id="PR00412">
    <property type="entry name" value="EPOXHYDRLASE"/>
</dbReference>
<dbReference type="CTD" id="79852"/>
<evidence type="ECO:0000313" key="5">
    <source>
        <dbReference type="Proteomes" id="UP001652642"/>
    </source>
</evidence>
<gene>
    <name evidence="6 7 8 9" type="primary">EPHX3</name>
</gene>
<comment type="similarity">
    <text evidence="2">Belongs to the AB hydrolase superfamily. Epoxide hydrolase family.</text>
</comment>
<evidence type="ECO:0000313" key="7">
    <source>
        <dbReference type="RefSeq" id="XP_020651994.2"/>
    </source>
</evidence>